<dbReference type="PANTHER" id="PTHR30055:SF220">
    <property type="entry name" value="TETR-FAMILY REGULATORY PROTEIN"/>
    <property type="match status" value="1"/>
</dbReference>
<keyword evidence="1" id="KW-0805">Transcription regulation</keyword>
<dbReference type="Gene3D" id="1.10.357.10">
    <property type="entry name" value="Tetracycline Repressor, domain 2"/>
    <property type="match status" value="1"/>
</dbReference>
<protein>
    <submittedName>
        <fullName evidence="6">TetR family transcriptional regulator</fullName>
    </submittedName>
</protein>
<dbReference type="EMBL" id="LZKI01000115">
    <property type="protein sequence ID" value="OBI39786.1"/>
    <property type="molecule type" value="Genomic_DNA"/>
</dbReference>
<dbReference type="SUPFAM" id="SSF48498">
    <property type="entry name" value="Tetracyclin repressor-like, C-terminal domain"/>
    <property type="match status" value="1"/>
</dbReference>
<dbReference type="Gene3D" id="1.10.10.60">
    <property type="entry name" value="Homeodomain-like"/>
    <property type="match status" value="1"/>
</dbReference>
<proteinExistence type="predicted"/>
<feature type="domain" description="HTH tetR-type" evidence="5">
    <location>
        <begin position="9"/>
        <end position="69"/>
    </location>
</feature>
<evidence type="ECO:0000256" key="4">
    <source>
        <dbReference type="PROSITE-ProRule" id="PRU00335"/>
    </source>
</evidence>
<dbReference type="InterPro" id="IPR025996">
    <property type="entry name" value="MT1864/Rv1816-like_C"/>
</dbReference>
<name>A0A1A2YS99_9MYCO</name>
<dbReference type="PANTHER" id="PTHR30055">
    <property type="entry name" value="HTH-TYPE TRANSCRIPTIONAL REGULATOR RUTR"/>
    <property type="match status" value="1"/>
</dbReference>
<dbReference type="InterPro" id="IPR050109">
    <property type="entry name" value="HTH-type_TetR-like_transc_reg"/>
</dbReference>
<dbReference type="Proteomes" id="UP000091846">
    <property type="component" value="Unassembled WGS sequence"/>
</dbReference>
<keyword evidence="2 4" id="KW-0238">DNA-binding</keyword>
<evidence type="ECO:0000313" key="7">
    <source>
        <dbReference type="Proteomes" id="UP000091846"/>
    </source>
</evidence>
<dbReference type="OrthoDB" id="9802498at2"/>
<keyword evidence="3" id="KW-0804">Transcription</keyword>
<evidence type="ECO:0000259" key="5">
    <source>
        <dbReference type="PROSITE" id="PS50977"/>
    </source>
</evidence>
<reference evidence="6 7" key="1">
    <citation type="submission" date="2016-06" db="EMBL/GenBank/DDBJ databases">
        <authorList>
            <person name="Kjaerup R.B."/>
            <person name="Dalgaard T.S."/>
            <person name="Juul-Madsen H.R."/>
        </authorList>
    </citation>
    <scope>NUCLEOTIDE SEQUENCE [LARGE SCALE GENOMIC DNA]</scope>
    <source>
        <strain evidence="6 7">E1334</strain>
    </source>
</reference>
<dbReference type="PROSITE" id="PS50977">
    <property type="entry name" value="HTH_TETR_2"/>
    <property type="match status" value="1"/>
</dbReference>
<evidence type="ECO:0000256" key="3">
    <source>
        <dbReference type="ARBA" id="ARBA00023163"/>
    </source>
</evidence>
<dbReference type="PRINTS" id="PR00455">
    <property type="entry name" value="HTHTETR"/>
</dbReference>
<feature type="DNA-binding region" description="H-T-H motif" evidence="4">
    <location>
        <begin position="32"/>
        <end position="51"/>
    </location>
</feature>
<dbReference type="GO" id="GO:0003700">
    <property type="term" value="F:DNA-binding transcription factor activity"/>
    <property type="evidence" value="ECO:0007669"/>
    <property type="project" value="TreeGrafter"/>
</dbReference>
<dbReference type="InterPro" id="IPR001647">
    <property type="entry name" value="HTH_TetR"/>
</dbReference>
<accession>A0A1A2YS99</accession>
<sequence length="204" mass="22114">MTRTQRRTAEMRQAIIVAAEELLVEQGQAALTNEKVAERADVSVQTVYNRVGGKSALLIAIAEKALEANRAYMDSAYAADGTPEQRIRRAGEAYVRFATDKPHQFQILANPPDEPDAVGRVAELLREQNGKLAAALRDGIDAGAVDPRIEPDTAASALWAMMNGALTAMLRTDDLRPPPTQVDNLMATAMTIIENGLRATENES</sequence>
<dbReference type="SUPFAM" id="SSF46689">
    <property type="entry name" value="Homeodomain-like"/>
    <property type="match status" value="1"/>
</dbReference>
<gene>
    <name evidence="6" type="ORF">A5708_02920</name>
</gene>
<dbReference type="AlphaFoldDB" id="A0A1A2YS99"/>
<dbReference type="Pfam" id="PF00440">
    <property type="entry name" value="TetR_N"/>
    <property type="match status" value="1"/>
</dbReference>
<evidence type="ECO:0000256" key="1">
    <source>
        <dbReference type="ARBA" id="ARBA00023015"/>
    </source>
</evidence>
<evidence type="ECO:0000313" key="6">
    <source>
        <dbReference type="EMBL" id="OBI39786.1"/>
    </source>
</evidence>
<dbReference type="InterPro" id="IPR036271">
    <property type="entry name" value="Tet_transcr_reg_TetR-rel_C_sf"/>
</dbReference>
<dbReference type="InterPro" id="IPR009057">
    <property type="entry name" value="Homeodomain-like_sf"/>
</dbReference>
<dbReference type="GO" id="GO:0000976">
    <property type="term" value="F:transcription cis-regulatory region binding"/>
    <property type="evidence" value="ECO:0007669"/>
    <property type="project" value="TreeGrafter"/>
</dbReference>
<comment type="caution">
    <text evidence="6">The sequence shown here is derived from an EMBL/GenBank/DDBJ whole genome shotgun (WGS) entry which is preliminary data.</text>
</comment>
<organism evidence="6 7">
    <name type="scientific">Mycobacterium colombiense</name>
    <dbReference type="NCBI Taxonomy" id="339268"/>
    <lineage>
        <taxon>Bacteria</taxon>
        <taxon>Bacillati</taxon>
        <taxon>Actinomycetota</taxon>
        <taxon>Actinomycetes</taxon>
        <taxon>Mycobacteriales</taxon>
        <taxon>Mycobacteriaceae</taxon>
        <taxon>Mycobacterium</taxon>
        <taxon>Mycobacterium avium complex (MAC)</taxon>
    </lineage>
</organism>
<dbReference type="Pfam" id="PF13305">
    <property type="entry name" value="TetR_C_33"/>
    <property type="match status" value="1"/>
</dbReference>
<evidence type="ECO:0000256" key="2">
    <source>
        <dbReference type="ARBA" id="ARBA00023125"/>
    </source>
</evidence>